<protein>
    <submittedName>
        <fullName evidence="2">Thioredoxin</fullName>
    </submittedName>
</protein>
<dbReference type="AlphaFoldDB" id="A0A1B1BPY7"/>
<dbReference type="InterPro" id="IPR036249">
    <property type="entry name" value="Thioredoxin-like_sf"/>
</dbReference>
<dbReference type="KEGG" id="cart:PA27867_3653"/>
<dbReference type="SUPFAM" id="SSF52833">
    <property type="entry name" value="Thioredoxin-like"/>
    <property type="match status" value="1"/>
</dbReference>
<proteinExistence type="predicted"/>
<gene>
    <name evidence="2" type="ORF">PA27867_3653</name>
</gene>
<evidence type="ECO:0000313" key="3">
    <source>
        <dbReference type="Proteomes" id="UP000092582"/>
    </source>
</evidence>
<dbReference type="Proteomes" id="UP000092582">
    <property type="component" value="Chromosome 1"/>
</dbReference>
<name>A0A1B1BPY7_9MICO</name>
<keyword evidence="3" id="KW-1185">Reference proteome</keyword>
<feature type="region of interest" description="Disordered" evidence="1">
    <location>
        <begin position="97"/>
        <end position="124"/>
    </location>
</feature>
<evidence type="ECO:0000256" key="1">
    <source>
        <dbReference type="SAM" id="MobiDB-lite"/>
    </source>
</evidence>
<dbReference type="CDD" id="cd02947">
    <property type="entry name" value="TRX_family"/>
    <property type="match status" value="1"/>
</dbReference>
<evidence type="ECO:0000313" key="2">
    <source>
        <dbReference type="EMBL" id="ANP74571.1"/>
    </source>
</evidence>
<feature type="compositionally biased region" description="Polar residues" evidence="1">
    <location>
        <begin position="111"/>
        <end position="124"/>
    </location>
</feature>
<accession>A0A1B1BPY7</accession>
<dbReference type="EMBL" id="CP016282">
    <property type="protein sequence ID" value="ANP74571.1"/>
    <property type="molecule type" value="Genomic_DNA"/>
</dbReference>
<dbReference type="RefSeq" id="WP_066598491.1">
    <property type="nucleotide sequence ID" value="NZ_CP016282.1"/>
</dbReference>
<sequence>MHTAPRPLTADPAVHFELFSTSFCGACRTTRMALDRVLQLVPGSTLAEFDVAGDSQRAESLNIEHTPTTIIRAADGREVFRAAGVPSLPQLLVATARAREATQPGPAAEPSPTSLIDGAQTTTR</sequence>
<organism evidence="2 3">
    <name type="scientific">Cryobacterium arcticum</name>
    <dbReference type="NCBI Taxonomy" id="670052"/>
    <lineage>
        <taxon>Bacteria</taxon>
        <taxon>Bacillati</taxon>
        <taxon>Actinomycetota</taxon>
        <taxon>Actinomycetes</taxon>
        <taxon>Micrococcales</taxon>
        <taxon>Microbacteriaceae</taxon>
        <taxon>Cryobacterium</taxon>
    </lineage>
</organism>
<reference evidence="2 3" key="1">
    <citation type="submission" date="2016-06" db="EMBL/GenBank/DDBJ databases">
        <title>Genome sequencing of Cryobacterium arcticum PAMC 27867.</title>
        <authorList>
            <person name="Lee J."/>
            <person name="Kim O.-S."/>
        </authorList>
    </citation>
    <scope>NUCLEOTIDE SEQUENCE [LARGE SCALE GENOMIC DNA]</scope>
    <source>
        <strain evidence="2 3">PAMC 27867</strain>
    </source>
</reference>
<dbReference type="Gene3D" id="3.40.30.10">
    <property type="entry name" value="Glutaredoxin"/>
    <property type="match status" value="1"/>
</dbReference>
<dbReference type="STRING" id="670052.PA27867_3653"/>